<keyword evidence="1" id="KW-0472">Membrane</keyword>
<comment type="caution">
    <text evidence="2">The sequence shown here is derived from an EMBL/GenBank/DDBJ whole genome shotgun (WGS) entry which is preliminary data.</text>
</comment>
<keyword evidence="1" id="KW-0812">Transmembrane</keyword>
<dbReference type="EMBL" id="JACSPW010000001">
    <property type="protein sequence ID" value="MBD8031608.1"/>
    <property type="molecule type" value="Genomic_DNA"/>
</dbReference>
<dbReference type="InterPro" id="IPR035211">
    <property type="entry name" value="DUF5325"/>
</dbReference>
<dbReference type="RefSeq" id="WP_191702254.1">
    <property type="nucleotide sequence ID" value="NZ_JACSPW010000001.1"/>
</dbReference>
<feature type="transmembrane region" description="Helical" evidence="1">
    <location>
        <begin position="7"/>
        <end position="32"/>
    </location>
</feature>
<evidence type="ECO:0000313" key="3">
    <source>
        <dbReference type="Proteomes" id="UP000600565"/>
    </source>
</evidence>
<evidence type="ECO:0000313" key="2">
    <source>
        <dbReference type="EMBL" id="MBD8031608.1"/>
    </source>
</evidence>
<feature type="transmembrane region" description="Helical" evidence="1">
    <location>
        <begin position="38"/>
        <end position="59"/>
    </location>
</feature>
<dbReference type="Pfam" id="PF17259">
    <property type="entry name" value="DUF5325"/>
    <property type="match status" value="1"/>
</dbReference>
<name>A0ABR8XI41_9BACL</name>
<keyword evidence="1" id="KW-1133">Transmembrane helix</keyword>
<dbReference type="Proteomes" id="UP000600565">
    <property type="component" value="Unassembled WGS sequence"/>
</dbReference>
<protein>
    <submittedName>
        <fullName evidence="2">DUF5325 family protein</fullName>
    </submittedName>
</protein>
<keyword evidence="3" id="KW-1185">Reference proteome</keyword>
<proteinExistence type="predicted"/>
<reference evidence="2 3" key="1">
    <citation type="submission" date="2020-08" db="EMBL/GenBank/DDBJ databases">
        <title>A Genomic Blueprint of the Chicken Gut Microbiome.</title>
        <authorList>
            <person name="Gilroy R."/>
            <person name="Ravi A."/>
            <person name="Getino M."/>
            <person name="Pursley I."/>
            <person name="Horton D.L."/>
            <person name="Alikhan N.-F."/>
            <person name="Baker D."/>
            <person name="Gharbi K."/>
            <person name="Hall N."/>
            <person name="Watson M."/>
            <person name="Adriaenssens E.M."/>
            <person name="Foster-Nyarko E."/>
            <person name="Jarju S."/>
            <person name="Secka A."/>
            <person name="Antonio M."/>
            <person name="Oren A."/>
            <person name="Chaudhuri R."/>
            <person name="La Ragione R.M."/>
            <person name="Hildebrand F."/>
            <person name="Pallen M.J."/>
        </authorList>
    </citation>
    <scope>NUCLEOTIDE SEQUENCE [LARGE SCALE GENOMIC DNA]</scope>
    <source>
        <strain evidence="2 3">Sa1YVA6</strain>
    </source>
</reference>
<sequence length="71" mass="7906">MNKAKFVMFIYALAAILSMISIGFAFSLVFMIGDKYETIGWIGVVVGVVVMCAIFGMAFKTKRKFRDQGLL</sequence>
<organism evidence="2 3">
    <name type="scientific">Solibacillus merdavium</name>
    <dbReference type="NCBI Taxonomy" id="2762218"/>
    <lineage>
        <taxon>Bacteria</taxon>
        <taxon>Bacillati</taxon>
        <taxon>Bacillota</taxon>
        <taxon>Bacilli</taxon>
        <taxon>Bacillales</taxon>
        <taxon>Caryophanaceae</taxon>
        <taxon>Solibacillus</taxon>
    </lineage>
</organism>
<accession>A0ABR8XI41</accession>
<evidence type="ECO:0000256" key="1">
    <source>
        <dbReference type="SAM" id="Phobius"/>
    </source>
</evidence>
<gene>
    <name evidence="2" type="ORF">H9632_00915</name>
</gene>